<proteinExistence type="predicted"/>
<dbReference type="STRING" id="1610489.SAMN06295981_1452"/>
<dbReference type="SUPFAM" id="SSF53697">
    <property type="entry name" value="SIS domain"/>
    <property type="match status" value="1"/>
</dbReference>
<protein>
    <recommendedName>
        <fullName evidence="3">Phospho-glucose isomerase C-terminal SIS domain-containing protein</fullName>
    </recommendedName>
</protein>
<dbReference type="GO" id="GO:1901135">
    <property type="term" value="P:carbohydrate derivative metabolic process"/>
    <property type="evidence" value="ECO:0007669"/>
    <property type="project" value="InterPro"/>
</dbReference>
<accession>A0A1X7JCC0</accession>
<dbReference type="AlphaFoldDB" id="A0A1X7JCC0"/>
<sequence length="341" mass="36182">MGTILDRMDDSSLDAYLDGSTYTRETVKFYDVAHEGAQVRAIAGVIPQLEGLYRLQPRSLVVVATDQVAAAAARFVVRMRSPLRVPVVVTDALPSYVGALDIVMVVGDRADDPEASQGLIAADRRGATTVLVGPPRGPVLEDAPSGTVVVPALPTVFGASPARSIIAVGTVLDLLEEDPGLVTQRLDEVAGVVDEELEQLSPERDVVVNPGRQLREFGELARVLHTGRSRHGFAIAELMSVLWSLKGLPSGVAAMDELEITPQAPARDLFHDPLLDGPLDLVPLRTVVWAEDPDVAATLPDALGVNCETPGIGPLAAALQLITRGLAATTYDLPEAPTEDY</sequence>
<name>A0A1X7JCC0_9CORY</name>
<dbReference type="Proteomes" id="UP000193309">
    <property type="component" value="Unassembled WGS sequence"/>
</dbReference>
<evidence type="ECO:0000313" key="2">
    <source>
        <dbReference type="Proteomes" id="UP000193309"/>
    </source>
</evidence>
<evidence type="ECO:0000313" key="1">
    <source>
        <dbReference type="EMBL" id="SMG25509.1"/>
    </source>
</evidence>
<dbReference type="GO" id="GO:0097367">
    <property type="term" value="F:carbohydrate derivative binding"/>
    <property type="evidence" value="ECO:0007669"/>
    <property type="project" value="InterPro"/>
</dbReference>
<evidence type="ECO:0008006" key="3">
    <source>
        <dbReference type="Google" id="ProtNLM"/>
    </source>
</evidence>
<dbReference type="InterPro" id="IPR046348">
    <property type="entry name" value="SIS_dom_sf"/>
</dbReference>
<reference evidence="2" key="1">
    <citation type="submission" date="2017-04" db="EMBL/GenBank/DDBJ databases">
        <authorList>
            <person name="Varghese N."/>
            <person name="Submissions S."/>
        </authorList>
    </citation>
    <scope>NUCLEOTIDE SEQUENCE [LARGE SCALE GENOMIC DNA]</scope>
    <source>
        <strain evidence="2">VDS</strain>
    </source>
</reference>
<keyword evidence="2" id="KW-1185">Reference proteome</keyword>
<organism evidence="1 2">
    <name type="scientific">Corynebacterium pollutisoli</name>
    <dbReference type="NCBI Taxonomy" id="1610489"/>
    <lineage>
        <taxon>Bacteria</taxon>
        <taxon>Bacillati</taxon>
        <taxon>Actinomycetota</taxon>
        <taxon>Actinomycetes</taxon>
        <taxon>Mycobacteriales</taxon>
        <taxon>Corynebacteriaceae</taxon>
        <taxon>Corynebacterium</taxon>
    </lineage>
</organism>
<dbReference type="EMBL" id="FXAR01000004">
    <property type="protein sequence ID" value="SMG25509.1"/>
    <property type="molecule type" value="Genomic_DNA"/>
</dbReference>
<gene>
    <name evidence="1" type="ORF">SAMN06295981_1452</name>
</gene>